<name>A0ABU3RVH2_9MICO</name>
<feature type="chain" id="PRO_5045961232" evidence="1">
    <location>
        <begin position="40"/>
        <end position="717"/>
    </location>
</feature>
<keyword evidence="1" id="KW-0732">Signal</keyword>
<dbReference type="Proteomes" id="UP001256673">
    <property type="component" value="Unassembled WGS sequence"/>
</dbReference>
<gene>
    <name evidence="2" type="ORF">RWH43_08705</name>
</gene>
<protein>
    <submittedName>
        <fullName evidence="2">Uncharacterized protein</fullName>
    </submittedName>
</protein>
<evidence type="ECO:0000313" key="2">
    <source>
        <dbReference type="EMBL" id="MDU0326832.1"/>
    </source>
</evidence>
<accession>A0ABU3RVH2</accession>
<keyword evidence="3" id="KW-1185">Reference proteome</keyword>
<dbReference type="PROSITE" id="PS51318">
    <property type="entry name" value="TAT"/>
    <property type="match status" value="1"/>
</dbReference>
<comment type="caution">
    <text evidence="2">The sequence shown here is derived from an EMBL/GenBank/DDBJ whole genome shotgun (WGS) entry which is preliminary data.</text>
</comment>
<dbReference type="InterPro" id="IPR006311">
    <property type="entry name" value="TAT_signal"/>
</dbReference>
<organism evidence="2 3">
    <name type="scientific">Microbacterium algihabitans</name>
    <dbReference type="NCBI Taxonomy" id="3075992"/>
    <lineage>
        <taxon>Bacteria</taxon>
        <taxon>Bacillati</taxon>
        <taxon>Actinomycetota</taxon>
        <taxon>Actinomycetes</taxon>
        <taxon>Micrococcales</taxon>
        <taxon>Microbacteriaceae</taxon>
        <taxon>Microbacterium</taxon>
    </lineage>
</organism>
<feature type="signal peptide" evidence="1">
    <location>
        <begin position="1"/>
        <end position="39"/>
    </location>
</feature>
<proteinExistence type="predicted"/>
<evidence type="ECO:0000313" key="3">
    <source>
        <dbReference type="Proteomes" id="UP001256673"/>
    </source>
</evidence>
<reference evidence="2 3" key="1">
    <citation type="submission" date="2023-09" db="EMBL/GenBank/DDBJ databases">
        <title>Microbacterium fusihabitans sp. nov., Microbacterium phycihabitans sp. nov., and Microbacterium cervinum sp. nov., isolated from dried seaweeds of beach.</title>
        <authorList>
            <person name="Lee S.D."/>
        </authorList>
    </citation>
    <scope>NUCLEOTIDE SEQUENCE [LARGE SCALE GENOMIC DNA]</scope>
    <source>
        <strain evidence="2 3">KSW2-21</strain>
    </source>
</reference>
<sequence length="717" mass="73296">MTDSTETLTAKPIARRTVIAGAAWAVPAIALSASTPAFAASGPVLSFNNSSYTGAACSVISGVRVTVTESGSPKAGVSTTALLAGGFTFSTGGTSYTGVTGAGGSMTLPDIAVPVGGGNSTVTGTASGAVSASASLVGTVQTSPFYATSDLTRRSASGVPDGSMPAVGGIFLSPDGRLIDGSSGYVWATNVNRYGNIYQSGSNGQWSMPLLKRDGSTTILRNDQSETQTTGIPADSQPIAGGMFLASDGQLIDGTNAYVWSTNVGACGLMYSSSNNSDWTMPIRKTSGSCVFLRNNASESAATGVPSQSTPVQGAMFLASDGRLIDGSNGFVWSSNVDSCGRIFQSNSTGNWSMPLKKRDGSCAVLLNDASQKSATGVPSGSTPVQGGLFLSSDGRIIDGNGTGYVVARGVALVGVFYSASNDGGWSLALAVQKTTPTFLDNGTEKSAVGVTGGSMPAAASSFLTPDGRLLSGGAGVVQASNVQTVGDLYWDGSIWRWPIRKNDGSCTFLDAGTEKSAVGVPAGSRPIVASSFLTSDGRLISGDRGTLQASNIDTCGQLYWDGHIWRIPLRKRDGSFTFLDNGVEKNAVGIPANSVPAAGSSFLAPDGRLISGDQGIVQATDVSAFGRLFYNGTVWQWPLRKTSGSCSFLDSGIERTATGVPSGSEPVAAASFLTTDGHLISGDTGAVQAQDVIAFGQIYYDGAIWRQPLAKKKTSC</sequence>
<evidence type="ECO:0000256" key="1">
    <source>
        <dbReference type="SAM" id="SignalP"/>
    </source>
</evidence>
<dbReference type="EMBL" id="JAWDIU010000002">
    <property type="protein sequence ID" value="MDU0326832.1"/>
    <property type="molecule type" value="Genomic_DNA"/>
</dbReference>
<dbReference type="RefSeq" id="WP_316001238.1">
    <property type="nucleotide sequence ID" value="NZ_JAWDIU010000002.1"/>
</dbReference>